<comment type="caution">
    <text evidence="1">The sequence shown here is derived from an EMBL/GenBank/DDBJ whole genome shotgun (WGS) entry which is preliminary data.</text>
</comment>
<dbReference type="Proteomes" id="UP000604475">
    <property type="component" value="Unassembled WGS sequence"/>
</dbReference>
<gene>
    <name evidence="1" type="ORF">I7412_10590</name>
</gene>
<reference evidence="1" key="1">
    <citation type="submission" date="2020-12" db="EMBL/GenBank/DDBJ databases">
        <title>Genomic characterization of non-nitrogen-fixing Frankia strains.</title>
        <authorList>
            <person name="Carlos-Shanley C."/>
            <person name="Guerra T."/>
            <person name="Hahn D."/>
        </authorList>
    </citation>
    <scope>NUCLEOTIDE SEQUENCE</scope>
    <source>
        <strain evidence="1">CN6</strain>
    </source>
</reference>
<keyword evidence="2" id="KW-1185">Reference proteome</keyword>
<protein>
    <submittedName>
        <fullName evidence="1">Uncharacterized protein</fullName>
    </submittedName>
</protein>
<evidence type="ECO:0000313" key="1">
    <source>
        <dbReference type="EMBL" id="MBL7627609.1"/>
    </source>
</evidence>
<organism evidence="1 2">
    <name type="scientific">Frankia nepalensis</name>
    <dbReference type="NCBI Taxonomy" id="1836974"/>
    <lineage>
        <taxon>Bacteria</taxon>
        <taxon>Bacillati</taxon>
        <taxon>Actinomycetota</taxon>
        <taxon>Actinomycetes</taxon>
        <taxon>Frankiales</taxon>
        <taxon>Frankiaceae</taxon>
        <taxon>Frankia</taxon>
    </lineage>
</organism>
<dbReference type="RefSeq" id="WP_202998867.1">
    <property type="nucleotide sequence ID" value="NZ_JADWYU010000096.1"/>
</dbReference>
<evidence type="ECO:0000313" key="2">
    <source>
        <dbReference type="Proteomes" id="UP000604475"/>
    </source>
</evidence>
<name>A0A937RHT7_9ACTN</name>
<dbReference type="AlphaFoldDB" id="A0A937RHT7"/>
<dbReference type="EMBL" id="JAEACQ010000162">
    <property type="protein sequence ID" value="MBL7627609.1"/>
    <property type="molecule type" value="Genomic_DNA"/>
</dbReference>
<proteinExistence type="predicted"/>
<sequence>MGWHTRAAELTGGEEVGARVALMLLEHAASGLLHAPARESLAGLTARADVHLAVYELDTAGVAAPPAFEAGLERVTTGDVRPLLEGAVSLLVAAVDIAVDPVPIARAAVRTRRALAALGRG</sequence>
<accession>A0A937RHT7</accession>